<dbReference type="Gene3D" id="3.40.1090.10">
    <property type="entry name" value="Cytosolic phospholipase A2 catalytic domain"/>
    <property type="match status" value="1"/>
</dbReference>
<feature type="short sequence motif" description="DGA/G" evidence="4">
    <location>
        <begin position="227"/>
        <end position="229"/>
    </location>
</feature>
<dbReference type="GO" id="GO:0016042">
    <property type="term" value="P:lipid catabolic process"/>
    <property type="evidence" value="ECO:0007669"/>
    <property type="project" value="UniProtKB-UniRule"/>
</dbReference>
<reference evidence="8" key="1">
    <citation type="submission" date="2018-05" db="EMBL/GenBank/DDBJ databases">
        <title>Draft genome of Mucuna pruriens seed.</title>
        <authorList>
            <person name="Nnadi N.E."/>
            <person name="Vos R."/>
            <person name="Hasami M.H."/>
            <person name="Devisetty U.K."/>
            <person name="Aguiy J.C."/>
        </authorList>
    </citation>
    <scope>NUCLEOTIDE SEQUENCE [LARGE SCALE GENOMIC DNA]</scope>
    <source>
        <strain evidence="8">JCA_2017</strain>
    </source>
</reference>
<dbReference type="PANTHER" id="PTHR32176">
    <property type="entry name" value="XYLOSE ISOMERASE"/>
    <property type="match status" value="1"/>
</dbReference>
<evidence type="ECO:0000313" key="8">
    <source>
        <dbReference type="EMBL" id="RDX60531.1"/>
    </source>
</evidence>
<feature type="non-terminal residue" evidence="8">
    <location>
        <position position="375"/>
    </location>
</feature>
<keyword evidence="9" id="KW-1185">Reference proteome</keyword>
<dbReference type="InterPro" id="IPR016035">
    <property type="entry name" value="Acyl_Trfase/lysoPLipase"/>
</dbReference>
<feature type="active site" description="Proton acceptor" evidence="4">
    <location>
        <position position="227"/>
    </location>
</feature>
<gene>
    <name evidence="8" type="primary">PLP1</name>
    <name evidence="8" type="ORF">CR513_61317</name>
</gene>
<comment type="function">
    <text evidence="5">Lipolytic acyl hydrolase (LAH).</text>
</comment>
<comment type="caution">
    <text evidence="4">Lacks conserved residue(s) required for the propagation of feature annotation.</text>
</comment>
<evidence type="ECO:0000256" key="2">
    <source>
        <dbReference type="ARBA" id="ARBA00022963"/>
    </source>
</evidence>
<feature type="signal peptide" evidence="6">
    <location>
        <begin position="1"/>
        <end position="21"/>
    </location>
</feature>
<feature type="non-terminal residue" evidence="8">
    <location>
        <position position="1"/>
    </location>
</feature>
<dbReference type="OrthoDB" id="1377244at2759"/>
<evidence type="ECO:0000256" key="4">
    <source>
        <dbReference type="PROSITE-ProRule" id="PRU01161"/>
    </source>
</evidence>
<feature type="chain" id="PRO_5016596748" description="Patatin" evidence="6">
    <location>
        <begin position="22"/>
        <end position="375"/>
    </location>
</feature>
<dbReference type="SUPFAM" id="SSF52151">
    <property type="entry name" value="FabD/lysophospholipase-like"/>
    <property type="match status" value="1"/>
</dbReference>
<comment type="similarity">
    <text evidence="1 5">Belongs to the patatin family.</text>
</comment>
<name>A0A371E3A8_MUCPR</name>
<evidence type="ECO:0000256" key="6">
    <source>
        <dbReference type="SAM" id="SignalP"/>
    </source>
</evidence>
<keyword evidence="3 4" id="KW-0443">Lipid metabolism</keyword>
<protein>
    <recommendedName>
        <fullName evidence="5">Patatin</fullName>
        <ecNumber evidence="5">3.1.1.-</ecNumber>
    </recommendedName>
</protein>
<keyword evidence="2 4" id="KW-0442">Lipid degradation</keyword>
<feature type="short sequence motif" description="GXSXG" evidence="4">
    <location>
        <begin position="90"/>
        <end position="94"/>
    </location>
</feature>
<dbReference type="Pfam" id="PF01734">
    <property type="entry name" value="Patatin"/>
    <property type="match status" value="1"/>
</dbReference>
<dbReference type="GO" id="GO:0004620">
    <property type="term" value="F:phospholipase activity"/>
    <property type="evidence" value="ECO:0007669"/>
    <property type="project" value="TreeGrafter"/>
</dbReference>
<feature type="domain" description="PNPLA" evidence="7">
    <location>
        <begin position="37"/>
        <end position="240"/>
    </location>
</feature>
<keyword evidence="4 5" id="KW-0378">Hydrolase</keyword>
<dbReference type="EMBL" id="QJKJ01016798">
    <property type="protein sequence ID" value="RDX60531.1"/>
    <property type="molecule type" value="Genomic_DNA"/>
</dbReference>
<evidence type="ECO:0000256" key="1">
    <source>
        <dbReference type="ARBA" id="ARBA00010240"/>
    </source>
</evidence>
<feature type="active site" description="Nucleophile" evidence="4">
    <location>
        <position position="92"/>
    </location>
</feature>
<dbReference type="GO" id="GO:0047372">
    <property type="term" value="F:monoacylglycerol lipase activity"/>
    <property type="evidence" value="ECO:0007669"/>
    <property type="project" value="TreeGrafter"/>
</dbReference>
<dbReference type="AlphaFoldDB" id="A0A371E3A8"/>
<comment type="domain">
    <text evidence="5">The nitrogen atoms of the two glycine residues in the GGXR motif define the oxyanion hole, and stabilize the oxyanion that forms during the nucleophilic attack by the catalytic serine during substrate cleavage.</text>
</comment>
<accession>A0A371E3A8</accession>
<organism evidence="8 9">
    <name type="scientific">Mucuna pruriens</name>
    <name type="common">Velvet bean</name>
    <name type="synonym">Dolichos pruriens</name>
    <dbReference type="NCBI Taxonomy" id="157652"/>
    <lineage>
        <taxon>Eukaryota</taxon>
        <taxon>Viridiplantae</taxon>
        <taxon>Streptophyta</taxon>
        <taxon>Embryophyta</taxon>
        <taxon>Tracheophyta</taxon>
        <taxon>Spermatophyta</taxon>
        <taxon>Magnoliopsida</taxon>
        <taxon>eudicotyledons</taxon>
        <taxon>Gunneridae</taxon>
        <taxon>Pentapetalae</taxon>
        <taxon>rosids</taxon>
        <taxon>fabids</taxon>
        <taxon>Fabales</taxon>
        <taxon>Fabaceae</taxon>
        <taxon>Papilionoideae</taxon>
        <taxon>50 kb inversion clade</taxon>
        <taxon>NPAAA clade</taxon>
        <taxon>indigoferoid/millettioid clade</taxon>
        <taxon>Phaseoleae</taxon>
        <taxon>Mucuna</taxon>
    </lineage>
</organism>
<dbReference type="PROSITE" id="PS51635">
    <property type="entry name" value="PNPLA"/>
    <property type="match status" value="1"/>
</dbReference>
<comment type="caution">
    <text evidence="8">The sequence shown here is derived from an EMBL/GenBank/DDBJ whole genome shotgun (WGS) entry which is preliminary data.</text>
</comment>
<evidence type="ECO:0000256" key="3">
    <source>
        <dbReference type="ARBA" id="ARBA00023098"/>
    </source>
</evidence>
<proteinExistence type="inferred from homology"/>
<sequence>MNSSLVVFVFVFASQVIGGLSREKVGPPVNGNMITILSIDGGAIKGIIPAVVLHHLDNSLKVELYNTTHACIYAKDKNASLAHYFDVIAGTSTGGLITAMLASPSPDDPNRPGFTPEKIVQFYKENGPHIFNESRPGKGPKFDGDFLHDIIRELLKETRLSQTLTNVVIPTFDLKKQKPVIFSNYKLKTFPYLNAKMSDICIATSAAPTALPPYYFQNDGVDFNMVDGAVAASNPTQAAINEVIQHNKDTKILVLSLGTGVTKVEEKYDVEMAATWTKMKWLSVGPELLPRASTDMIEYYLATVFSGLQPANNYLRIQEYNLDPTLDNSFNVTKENLDNLEEAGKELLQENVVKMNVDTYDIEETGEGTFAEALD</sequence>
<dbReference type="EC" id="3.1.1.-" evidence="5"/>
<dbReference type="PANTHER" id="PTHR32176:SF33">
    <property type="entry name" value="PATATIN"/>
    <property type="match status" value="1"/>
</dbReference>
<dbReference type="Proteomes" id="UP000257109">
    <property type="component" value="Unassembled WGS sequence"/>
</dbReference>
<evidence type="ECO:0000313" key="9">
    <source>
        <dbReference type="Proteomes" id="UP000257109"/>
    </source>
</evidence>
<keyword evidence="6" id="KW-0732">Signal</keyword>
<evidence type="ECO:0000259" key="7">
    <source>
        <dbReference type="PROSITE" id="PS51635"/>
    </source>
</evidence>
<dbReference type="InterPro" id="IPR002641">
    <property type="entry name" value="PNPLA_dom"/>
</dbReference>
<evidence type="ECO:0000256" key="5">
    <source>
        <dbReference type="RuleBase" id="RU361262"/>
    </source>
</evidence>